<keyword evidence="2" id="KW-1185">Reference proteome</keyword>
<proteinExistence type="predicted"/>
<comment type="caution">
    <text evidence="1">The sequence shown here is derived from an EMBL/GenBank/DDBJ whole genome shotgun (WGS) entry which is preliminary data.</text>
</comment>
<dbReference type="RefSeq" id="WP_258423838.1">
    <property type="nucleotide sequence ID" value="NZ_JANAEZ010000008.1"/>
</dbReference>
<dbReference type="AlphaFoldDB" id="A0A9X2T1I1"/>
<gene>
    <name evidence="1" type="ORF">NU887_13125</name>
</gene>
<organism evidence="1 2">
    <name type="scientific">Aquiflexum gelatinilyticum</name>
    <dbReference type="NCBI Taxonomy" id="2961943"/>
    <lineage>
        <taxon>Bacteria</taxon>
        <taxon>Pseudomonadati</taxon>
        <taxon>Bacteroidota</taxon>
        <taxon>Cytophagia</taxon>
        <taxon>Cytophagales</taxon>
        <taxon>Cyclobacteriaceae</taxon>
        <taxon>Aquiflexum</taxon>
    </lineage>
</organism>
<dbReference type="Proteomes" id="UP001142175">
    <property type="component" value="Unassembled WGS sequence"/>
</dbReference>
<sequence>MFLSRNNRFIILSKIISRIYLEFIESFFYETDAAAGVFYV</sequence>
<accession>A0A9X2T1I1</accession>
<dbReference type="EMBL" id="JANSUY010000011">
    <property type="protein sequence ID" value="MCR9015981.1"/>
    <property type="molecule type" value="Genomic_DNA"/>
</dbReference>
<protein>
    <submittedName>
        <fullName evidence="1">Uncharacterized protein</fullName>
    </submittedName>
</protein>
<evidence type="ECO:0000313" key="1">
    <source>
        <dbReference type="EMBL" id="MCR9015981.1"/>
    </source>
</evidence>
<name>A0A9X2T1I1_9BACT</name>
<reference evidence="1" key="1">
    <citation type="submission" date="2022-08" db="EMBL/GenBank/DDBJ databases">
        <authorList>
            <person name="Zhang D."/>
        </authorList>
    </citation>
    <scope>NUCLEOTIDE SEQUENCE</scope>
    <source>
        <strain evidence="1">XJ19-11</strain>
    </source>
</reference>
<evidence type="ECO:0000313" key="2">
    <source>
        <dbReference type="Proteomes" id="UP001142175"/>
    </source>
</evidence>